<evidence type="ECO:0000313" key="2">
    <source>
        <dbReference type="EMBL" id="JAH28446.1"/>
    </source>
</evidence>
<keyword evidence="1" id="KW-0472">Membrane</keyword>
<keyword evidence="1" id="KW-1133">Transmembrane helix</keyword>
<feature type="transmembrane region" description="Helical" evidence="1">
    <location>
        <begin position="12"/>
        <end position="32"/>
    </location>
</feature>
<organism evidence="2">
    <name type="scientific">Anguilla anguilla</name>
    <name type="common">European freshwater eel</name>
    <name type="synonym">Muraena anguilla</name>
    <dbReference type="NCBI Taxonomy" id="7936"/>
    <lineage>
        <taxon>Eukaryota</taxon>
        <taxon>Metazoa</taxon>
        <taxon>Chordata</taxon>
        <taxon>Craniata</taxon>
        <taxon>Vertebrata</taxon>
        <taxon>Euteleostomi</taxon>
        <taxon>Actinopterygii</taxon>
        <taxon>Neopterygii</taxon>
        <taxon>Teleostei</taxon>
        <taxon>Anguilliformes</taxon>
        <taxon>Anguillidae</taxon>
        <taxon>Anguilla</taxon>
    </lineage>
</organism>
<evidence type="ECO:0000256" key="1">
    <source>
        <dbReference type="SAM" id="Phobius"/>
    </source>
</evidence>
<sequence length="43" mass="4883">MVPVYILTKPAFNIKIMKIITLYGVMSLAILLQNDSTCFYDAE</sequence>
<keyword evidence="1" id="KW-0812">Transmembrane</keyword>
<dbReference type="AlphaFoldDB" id="A0A0E9RH22"/>
<protein>
    <submittedName>
        <fullName evidence="2">Uncharacterized protein</fullName>
    </submittedName>
</protein>
<name>A0A0E9RH22_ANGAN</name>
<proteinExistence type="predicted"/>
<accession>A0A0E9RH22</accession>
<dbReference type="EMBL" id="GBXM01080131">
    <property type="protein sequence ID" value="JAH28446.1"/>
    <property type="molecule type" value="Transcribed_RNA"/>
</dbReference>
<reference evidence="2" key="2">
    <citation type="journal article" date="2015" name="Fish Shellfish Immunol.">
        <title>Early steps in the European eel (Anguilla anguilla)-Vibrio vulnificus interaction in the gills: Role of the RtxA13 toxin.</title>
        <authorList>
            <person name="Callol A."/>
            <person name="Pajuelo D."/>
            <person name="Ebbesson L."/>
            <person name="Teles M."/>
            <person name="MacKenzie S."/>
            <person name="Amaro C."/>
        </authorList>
    </citation>
    <scope>NUCLEOTIDE SEQUENCE</scope>
</reference>
<reference evidence="2" key="1">
    <citation type="submission" date="2014-11" db="EMBL/GenBank/DDBJ databases">
        <authorList>
            <person name="Amaro Gonzalez C."/>
        </authorList>
    </citation>
    <scope>NUCLEOTIDE SEQUENCE</scope>
</reference>